<accession>A0A0C9VWD2</accession>
<feature type="transmembrane region" description="Helical" evidence="5">
    <location>
        <begin position="168"/>
        <end position="194"/>
    </location>
</feature>
<organism evidence="6 7">
    <name type="scientific">Sphaerobolus stellatus (strain SS14)</name>
    <dbReference type="NCBI Taxonomy" id="990650"/>
    <lineage>
        <taxon>Eukaryota</taxon>
        <taxon>Fungi</taxon>
        <taxon>Dikarya</taxon>
        <taxon>Basidiomycota</taxon>
        <taxon>Agaricomycotina</taxon>
        <taxon>Agaricomycetes</taxon>
        <taxon>Phallomycetidae</taxon>
        <taxon>Geastrales</taxon>
        <taxon>Sphaerobolaceae</taxon>
        <taxon>Sphaerobolus</taxon>
    </lineage>
</organism>
<dbReference type="InterPro" id="IPR005178">
    <property type="entry name" value="Ostalpha/TMEM184C"/>
</dbReference>
<dbReference type="GO" id="GO:0016020">
    <property type="term" value="C:membrane"/>
    <property type="evidence" value="ECO:0007669"/>
    <property type="project" value="UniProtKB-SubCell"/>
</dbReference>
<feature type="transmembrane region" description="Helical" evidence="5">
    <location>
        <begin position="200"/>
        <end position="223"/>
    </location>
</feature>
<dbReference type="OrthoDB" id="5348404at2759"/>
<dbReference type="Proteomes" id="UP000054279">
    <property type="component" value="Unassembled WGS sequence"/>
</dbReference>
<name>A0A0C9VWD2_SPHS4</name>
<dbReference type="PANTHER" id="PTHR23423">
    <property type="entry name" value="ORGANIC SOLUTE TRANSPORTER-RELATED"/>
    <property type="match status" value="1"/>
</dbReference>
<comment type="subcellular location">
    <subcellularLocation>
        <location evidence="1">Membrane</location>
        <topology evidence="1">Multi-pass membrane protein</topology>
    </subcellularLocation>
</comment>
<evidence type="ECO:0000256" key="5">
    <source>
        <dbReference type="SAM" id="Phobius"/>
    </source>
</evidence>
<keyword evidence="4 5" id="KW-0472">Membrane</keyword>
<keyword evidence="2 5" id="KW-0812">Transmembrane</keyword>
<dbReference type="AlphaFoldDB" id="A0A0C9VWD2"/>
<dbReference type="HOGENOM" id="CLU_012923_7_1_1"/>
<dbReference type="Pfam" id="PF03619">
    <property type="entry name" value="Solute_trans_a"/>
    <property type="match status" value="1"/>
</dbReference>
<evidence type="ECO:0000313" key="6">
    <source>
        <dbReference type="EMBL" id="KIJ43075.1"/>
    </source>
</evidence>
<evidence type="ECO:0000256" key="4">
    <source>
        <dbReference type="ARBA" id="ARBA00023136"/>
    </source>
</evidence>
<keyword evidence="7" id="KW-1185">Reference proteome</keyword>
<keyword evidence="3 5" id="KW-1133">Transmembrane helix</keyword>
<gene>
    <name evidence="6" type="ORF">M422DRAFT_170381</name>
</gene>
<protein>
    <recommendedName>
        <fullName evidence="8">DUF300-domain-containing protein</fullName>
    </recommendedName>
</protein>
<feature type="transmembrane region" description="Helical" evidence="5">
    <location>
        <begin position="277"/>
        <end position="298"/>
    </location>
</feature>
<feature type="transmembrane region" description="Helical" evidence="5">
    <location>
        <begin position="103"/>
        <end position="122"/>
    </location>
</feature>
<feature type="non-terminal residue" evidence="6">
    <location>
        <position position="382"/>
    </location>
</feature>
<reference evidence="6 7" key="1">
    <citation type="submission" date="2014-06" db="EMBL/GenBank/DDBJ databases">
        <title>Evolutionary Origins and Diversification of the Mycorrhizal Mutualists.</title>
        <authorList>
            <consortium name="DOE Joint Genome Institute"/>
            <consortium name="Mycorrhizal Genomics Consortium"/>
            <person name="Kohler A."/>
            <person name="Kuo A."/>
            <person name="Nagy L.G."/>
            <person name="Floudas D."/>
            <person name="Copeland A."/>
            <person name="Barry K.W."/>
            <person name="Cichocki N."/>
            <person name="Veneault-Fourrey C."/>
            <person name="LaButti K."/>
            <person name="Lindquist E.A."/>
            <person name="Lipzen A."/>
            <person name="Lundell T."/>
            <person name="Morin E."/>
            <person name="Murat C."/>
            <person name="Riley R."/>
            <person name="Ohm R."/>
            <person name="Sun H."/>
            <person name="Tunlid A."/>
            <person name="Henrissat B."/>
            <person name="Grigoriev I.V."/>
            <person name="Hibbett D.S."/>
            <person name="Martin F."/>
        </authorList>
    </citation>
    <scope>NUCLEOTIDE SEQUENCE [LARGE SCALE GENOMIC DNA]</scope>
    <source>
        <strain evidence="6 7">SS14</strain>
    </source>
</reference>
<evidence type="ECO:0000256" key="2">
    <source>
        <dbReference type="ARBA" id="ARBA00022692"/>
    </source>
</evidence>
<proteinExistence type="predicted"/>
<feature type="transmembrane region" description="Helical" evidence="5">
    <location>
        <begin position="70"/>
        <end position="91"/>
    </location>
</feature>
<evidence type="ECO:0000313" key="7">
    <source>
        <dbReference type="Proteomes" id="UP000054279"/>
    </source>
</evidence>
<evidence type="ECO:0000256" key="3">
    <source>
        <dbReference type="ARBA" id="ARBA00022989"/>
    </source>
</evidence>
<evidence type="ECO:0000256" key="1">
    <source>
        <dbReference type="ARBA" id="ARBA00004141"/>
    </source>
</evidence>
<dbReference type="EMBL" id="KN837125">
    <property type="protein sequence ID" value="KIJ43075.1"/>
    <property type="molecule type" value="Genomic_DNA"/>
</dbReference>
<evidence type="ECO:0008006" key="8">
    <source>
        <dbReference type="Google" id="ProtNLM"/>
    </source>
</evidence>
<sequence>MSNSTVTCPEENSDFVDQSSFWDSSGIHWDQHRIGWAIAGGCAALSVLITLFSVWTHARNYRNRAEQRQIIRILYMPAIYGIISFLSYRFFRDYTYYSLVEVVYEAVTISAFLLLLIQYVAATASGSKAENALLRKDKQPLPFPFCFWRFRPTKIYFMYTIKWSVMQYVIISPLLCVIGIITQALGVLCVQIYSPHFAEVYIVAIDFVSISVALYGLILFYNLTRTELVGRRPLAKFLCIKGTSLLTFYQEFVFSVLQKYKVIHATEFWTATNVADGLNALATTIEMVFFAGFMLWAYPASEYKDDSLPKTSIWRPLWDSINYADFGHEIFGSVAFFIRYLFGKPNTHTPKGNSYPAQSSYQGVQIPQASTSRIDFGDAFGL</sequence>
<feature type="transmembrane region" description="Helical" evidence="5">
    <location>
        <begin position="34"/>
        <end position="58"/>
    </location>
</feature>
<dbReference type="SMART" id="SM01417">
    <property type="entry name" value="Solute_trans_a"/>
    <property type="match status" value="1"/>
</dbReference>